<feature type="chain" id="PRO_5004884817" description="DUF5727 domain-containing protein" evidence="1">
    <location>
        <begin position="18"/>
        <end position="108"/>
    </location>
</feature>
<evidence type="ECO:0000313" key="4">
    <source>
        <dbReference type="Proteomes" id="UP000019149"/>
    </source>
</evidence>
<dbReference type="RefSeq" id="XP_024345408.1">
    <property type="nucleotide sequence ID" value="XM_024500179.1"/>
</dbReference>
<protein>
    <recommendedName>
        <fullName evidence="2">DUF5727 domain-containing protein</fullName>
    </recommendedName>
</protein>
<dbReference type="KEGG" id="egl:EGR_10930"/>
<dbReference type="Proteomes" id="UP000019149">
    <property type="component" value="Unassembled WGS sequence"/>
</dbReference>
<dbReference type="EMBL" id="APAU02000305">
    <property type="protein sequence ID" value="EUB54212.1"/>
    <property type="molecule type" value="Genomic_DNA"/>
</dbReference>
<dbReference type="InterPro" id="IPR043785">
    <property type="entry name" value="DUF5727"/>
</dbReference>
<gene>
    <name evidence="3" type="ORF">EGR_10930</name>
</gene>
<organism evidence="3 4">
    <name type="scientific">Echinococcus granulosus</name>
    <name type="common">Hydatid tapeworm</name>
    <dbReference type="NCBI Taxonomy" id="6210"/>
    <lineage>
        <taxon>Eukaryota</taxon>
        <taxon>Metazoa</taxon>
        <taxon>Spiralia</taxon>
        <taxon>Lophotrochozoa</taxon>
        <taxon>Platyhelminthes</taxon>
        <taxon>Cestoda</taxon>
        <taxon>Eucestoda</taxon>
        <taxon>Cyclophyllidea</taxon>
        <taxon>Taeniidae</taxon>
        <taxon>Echinococcus</taxon>
        <taxon>Echinococcus granulosus group</taxon>
    </lineage>
</organism>
<keyword evidence="4" id="KW-1185">Reference proteome</keyword>
<evidence type="ECO:0000256" key="1">
    <source>
        <dbReference type="SAM" id="SignalP"/>
    </source>
</evidence>
<evidence type="ECO:0000259" key="2">
    <source>
        <dbReference type="Pfam" id="PF18997"/>
    </source>
</evidence>
<evidence type="ECO:0000313" key="3">
    <source>
        <dbReference type="EMBL" id="EUB54212.1"/>
    </source>
</evidence>
<feature type="domain" description="DUF5727" evidence="2">
    <location>
        <begin position="37"/>
        <end position="89"/>
    </location>
</feature>
<dbReference type="GeneID" id="36346645"/>
<feature type="signal peptide" evidence="1">
    <location>
        <begin position="1"/>
        <end position="17"/>
    </location>
</feature>
<dbReference type="Pfam" id="PF18997">
    <property type="entry name" value="DUF5727"/>
    <property type="match status" value="1"/>
</dbReference>
<dbReference type="AlphaFoldDB" id="W6U767"/>
<keyword evidence="1" id="KW-0732">Signal</keyword>
<reference evidence="3 4" key="1">
    <citation type="journal article" date="2013" name="Nat. Genet.">
        <title>The genome of the hydatid tapeworm Echinococcus granulosus.</title>
        <authorList>
            <person name="Zheng H."/>
            <person name="Zhang W."/>
            <person name="Zhang L."/>
            <person name="Zhang Z."/>
            <person name="Li J."/>
            <person name="Lu G."/>
            <person name="Zhu Y."/>
            <person name="Wang Y."/>
            <person name="Huang Y."/>
            <person name="Liu J."/>
            <person name="Kang H."/>
            <person name="Chen J."/>
            <person name="Wang L."/>
            <person name="Chen A."/>
            <person name="Yu S."/>
            <person name="Gao Z."/>
            <person name="Jin L."/>
            <person name="Gu W."/>
            <person name="Wang Z."/>
            <person name="Zhao L."/>
            <person name="Shi B."/>
            <person name="Wen H."/>
            <person name="Lin R."/>
            <person name="Jones M.K."/>
            <person name="Brejova B."/>
            <person name="Vinar T."/>
            <person name="Zhao G."/>
            <person name="McManus D.P."/>
            <person name="Chen Z."/>
            <person name="Zhou Y."/>
            <person name="Wang S."/>
        </authorList>
    </citation>
    <scope>NUCLEOTIDE SEQUENCE [LARGE SCALE GENOMIC DNA]</scope>
</reference>
<name>W6U767_ECHGR</name>
<sequence length="108" mass="12085">MFPMVIMVHAVHLMSEAFMCMSMEMKIMNYTCKVSLHTGEIDLQTSAPLSRFPKGQSQIELRFGVQVADSRTWTAFYVNGGFACSWLGGFLVFNESRFCGKSIELAVG</sequence>
<accession>W6U767</accession>
<comment type="caution">
    <text evidence="3">The sequence shown here is derived from an EMBL/GenBank/DDBJ whole genome shotgun (WGS) entry which is preliminary data.</text>
</comment>
<dbReference type="OrthoDB" id="10567664at2759"/>
<dbReference type="CTD" id="36346645"/>
<proteinExistence type="predicted"/>